<organism evidence="2 3">
    <name type="scientific">Sorangium cellulosum</name>
    <name type="common">Polyangium cellulosum</name>
    <dbReference type="NCBI Taxonomy" id="56"/>
    <lineage>
        <taxon>Bacteria</taxon>
        <taxon>Pseudomonadati</taxon>
        <taxon>Myxococcota</taxon>
        <taxon>Polyangia</taxon>
        <taxon>Polyangiales</taxon>
        <taxon>Polyangiaceae</taxon>
        <taxon>Sorangium</taxon>
    </lineage>
</organism>
<accession>A0A150PX59</accession>
<feature type="transmembrane region" description="Helical" evidence="1">
    <location>
        <begin position="63"/>
        <end position="82"/>
    </location>
</feature>
<evidence type="ECO:0000313" key="2">
    <source>
        <dbReference type="EMBL" id="KYF60337.1"/>
    </source>
</evidence>
<keyword evidence="1" id="KW-0472">Membrane</keyword>
<proteinExistence type="predicted"/>
<feature type="transmembrane region" description="Helical" evidence="1">
    <location>
        <begin position="37"/>
        <end position="57"/>
    </location>
</feature>
<dbReference type="AlphaFoldDB" id="A0A150PX59"/>
<feature type="transmembrane region" description="Helical" evidence="1">
    <location>
        <begin position="6"/>
        <end position="25"/>
    </location>
</feature>
<reference evidence="2 3" key="1">
    <citation type="submission" date="2014-02" db="EMBL/GenBank/DDBJ databases">
        <title>The small core and large imbalanced accessory genome model reveals a collaborative survival strategy of Sorangium cellulosum strains in nature.</title>
        <authorList>
            <person name="Han K."/>
            <person name="Peng R."/>
            <person name="Blom J."/>
            <person name="Li Y.-Z."/>
        </authorList>
    </citation>
    <scope>NUCLEOTIDE SEQUENCE [LARGE SCALE GENOMIC DNA]</scope>
    <source>
        <strain evidence="2 3">So0157-18</strain>
    </source>
</reference>
<evidence type="ECO:0000313" key="3">
    <source>
        <dbReference type="Proteomes" id="UP000075604"/>
    </source>
</evidence>
<dbReference type="EMBL" id="JELX01000964">
    <property type="protein sequence ID" value="KYF60337.1"/>
    <property type="molecule type" value="Genomic_DNA"/>
</dbReference>
<evidence type="ECO:0000256" key="1">
    <source>
        <dbReference type="SAM" id="Phobius"/>
    </source>
</evidence>
<sequence length="350" mass="39246">MATASFLLAVVCLLGAFDIAYFHWHRCRLGDRAESRAEVWIHVARGFIYALQLALVPNVQFHGAFYAVFIALFVADIGVAMVDVAVEPASRRSQGGLPAGEYLMHIVLSVLVGAYLHAIALDSMAWRHLPSAIVYAPADVPGWLLGTLGLMGAGAAFVAVIEGLALVEQRLPRPAPIHVRVRLRTTVERLWELTQDHRIHPSWDHRFSRIAMLGEVVQTGTAMRYEKDLLVATIRGFGRYKLHRPCRQSTFEFWSEDPRSLIRRGVGLWLYRAVGGGVVEFSTSYTYEVRWGALGRWFDRAVFRPLFQRATERSFRRLAERYFPEGASRVAGARGRKPVHFLGYGGEPAG</sequence>
<keyword evidence="1" id="KW-1133">Transmembrane helix</keyword>
<dbReference type="InterPro" id="IPR023393">
    <property type="entry name" value="START-like_dom_sf"/>
</dbReference>
<keyword evidence="1" id="KW-0812">Transmembrane</keyword>
<comment type="caution">
    <text evidence="2">The sequence shown here is derived from an EMBL/GenBank/DDBJ whole genome shotgun (WGS) entry which is preliminary data.</text>
</comment>
<evidence type="ECO:0008006" key="4">
    <source>
        <dbReference type="Google" id="ProtNLM"/>
    </source>
</evidence>
<feature type="transmembrane region" description="Helical" evidence="1">
    <location>
        <begin position="140"/>
        <end position="167"/>
    </location>
</feature>
<feature type="transmembrane region" description="Helical" evidence="1">
    <location>
        <begin position="102"/>
        <end position="120"/>
    </location>
</feature>
<dbReference type="SUPFAM" id="SSF55961">
    <property type="entry name" value="Bet v1-like"/>
    <property type="match status" value="1"/>
</dbReference>
<protein>
    <recommendedName>
        <fullName evidence="4">SRPBCC family protein</fullName>
    </recommendedName>
</protein>
<dbReference type="Proteomes" id="UP000075604">
    <property type="component" value="Unassembled WGS sequence"/>
</dbReference>
<dbReference type="CDD" id="cd07812">
    <property type="entry name" value="SRPBCC"/>
    <property type="match status" value="1"/>
</dbReference>
<dbReference type="Gene3D" id="3.30.530.20">
    <property type="match status" value="1"/>
</dbReference>
<gene>
    <name evidence="2" type="ORF">BE04_14575</name>
</gene>
<name>A0A150PX59_SORCE</name>